<evidence type="ECO:0000313" key="2">
    <source>
        <dbReference type="Proteomes" id="UP000571084"/>
    </source>
</evidence>
<organism evidence="1 2">
    <name type="scientific">Glaciimonas immobilis</name>
    <dbReference type="NCBI Taxonomy" id="728004"/>
    <lineage>
        <taxon>Bacteria</taxon>
        <taxon>Pseudomonadati</taxon>
        <taxon>Pseudomonadota</taxon>
        <taxon>Betaproteobacteria</taxon>
        <taxon>Burkholderiales</taxon>
        <taxon>Oxalobacteraceae</taxon>
        <taxon>Glaciimonas</taxon>
    </lineage>
</organism>
<protein>
    <submittedName>
        <fullName evidence="1">Uncharacterized protein</fullName>
    </submittedName>
</protein>
<dbReference type="Proteomes" id="UP000571084">
    <property type="component" value="Unassembled WGS sequence"/>
</dbReference>
<gene>
    <name evidence="1" type="ORF">HNR39_000313</name>
</gene>
<dbReference type="AlphaFoldDB" id="A0A840RL54"/>
<dbReference type="RefSeq" id="WP_168052531.1">
    <property type="nucleotide sequence ID" value="NZ_JAAOZT010000002.1"/>
</dbReference>
<name>A0A840RL54_9BURK</name>
<sequence length="81" mass="8644">MTDALMITVRDLYSVPDFKGGTGYCGSGARRWFAHYGFDWQEFVKNGLPASVLAATGDALALQVIAHAAKAVVLTDDLSHG</sequence>
<dbReference type="EMBL" id="JACHHQ010000001">
    <property type="protein sequence ID" value="MBB5198503.1"/>
    <property type="molecule type" value="Genomic_DNA"/>
</dbReference>
<accession>A0A840RL54</accession>
<evidence type="ECO:0000313" key="1">
    <source>
        <dbReference type="EMBL" id="MBB5198503.1"/>
    </source>
</evidence>
<comment type="caution">
    <text evidence="1">The sequence shown here is derived from an EMBL/GenBank/DDBJ whole genome shotgun (WGS) entry which is preliminary data.</text>
</comment>
<reference evidence="1 2" key="1">
    <citation type="submission" date="2020-08" db="EMBL/GenBank/DDBJ databases">
        <title>Genomic Encyclopedia of Type Strains, Phase IV (KMG-IV): sequencing the most valuable type-strain genomes for metagenomic binning, comparative biology and taxonomic classification.</title>
        <authorList>
            <person name="Goeker M."/>
        </authorList>
    </citation>
    <scope>NUCLEOTIDE SEQUENCE [LARGE SCALE GENOMIC DNA]</scope>
    <source>
        <strain evidence="1 2">DSM 23240</strain>
    </source>
</reference>
<proteinExistence type="predicted"/>
<keyword evidence="2" id="KW-1185">Reference proteome</keyword>